<dbReference type="EC" id="3.6.-.-" evidence="2"/>
<reference evidence="2" key="1">
    <citation type="submission" date="2024-07" db="EMBL/GenBank/DDBJ databases">
        <authorList>
            <person name="Yu S.T."/>
        </authorList>
    </citation>
    <scope>NUCLEOTIDE SEQUENCE</scope>
    <source>
        <strain evidence="2">R21</strain>
    </source>
</reference>
<dbReference type="InterPro" id="IPR015797">
    <property type="entry name" value="NUDIX_hydrolase-like_dom_sf"/>
</dbReference>
<dbReference type="PROSITE" id="PS51462">
    <property type="entry name" value="NUDIX"/>
    <property type="match status" value="1"/>
</dbReference>
<dbReference type="SUPFAM" id="SSF55811">
    <property type="entry name" value="Nudix"/>
    <property type="match status" value="1"/>
</dbReference>
<dbReference type="Pfam" id="PF00293">
    <property type="entry name" value="NUDIX"/>
    <property type="match status" value="1"/>
</dbReference>
<name>A0AB39PJA8_9ACTN</name>
<dbReference type="Gene3D" id="3.90.79.10">
    <property type="entry name" value="Nucleoside Triphosphate Pyrophosphohydrolase"/>
    <property type="match status" value="1"/>
</dbReference>
<gene>
    <name evidence="2" type="ORF">AB5J56_40805</name>
</gene>
<proteinExistence type="predicted"/>
<dbReference type="CDD" id="cd02883">
    <property type="entry name" value="NUDIX_Hydrolase"/>
    <property type="match status" value="1"/>
</dbReference>
<feature type="domain" description="Nudix hydrolase" evidence="1">
    <location>
        <begin position="92"/>
        <end position="247"/>
    </location>
</feature>
<sequence length="252" mass="27372">MTEPQPHPSGVELLEVRRVRLVEADPPRVSPEERRVMNREWDALVAVNPSFFDGPVAVCVGAEWEAPHSLAVSWARATYRLFALRRVEGAIAWLPSLFVGVLQPTDDGRLLVGRMSPSTAAPGRWQLPGGCVEPPPGDGEPLDLAALRRHAARELAEETGIETPPDDLTLWCVTRGAESNLGFLFLAPHLPPHLLHERFAALVSSETALGRDPELDRIALVGAPTELADLGGPLVNYLEPVVGRYADAVHGH</sequence>
<dbReference type="InterPro" id="IPR000086">
    <property type="entry name" value="NUDIX_hydrolase_dom"/>
</dbReference>
<evidence type="ECO:0000313" key="2">
    <source>
        <dbReference type="EMBL" id="XDQ30661.1"/>
    </source>
</evidence>
<organism evidence="2">
    <name type="scientific">Streptomyces sp. R21</name>
    <dbReference type="NCBI Taxonomy" id="3238627"/>
    <lineage>
        <taxon>Bacteria</taxon>
        <taxon>Bacillati</taxon>
        <taxon>Actinomycetota</taxon>
        <taxon>Actinomycetes</taxon>
        <taxon>Kitasatosporales</taxon>
        <taxon>Streptomycetaceae</taxon>
        <taxon>Streptomyces</taxon>
    </lineage>
</organism>
<dbReference type="AlphaFoldDB" id="A0AB39PJA8"/>
<keyword evidence="2" id="KW-0378">Hydrolase</keyword>
<accession>A0AB39PJA8</accession>
<dbReference type="RefSeq" id="WP_369240811.1">
    <property type="nucleotide sequence ID" value="NZ_CP163435.1"/>
</dbReference>
<dbReference type="GO" id="GO:0016787">
    <property type="term" value="F:hydrolase activity"/>
    <property type="evidence" value="ECO:0007669"/>
    <property type="project" value="UniProtKB-KW"/>
</dbReference>
<dbReference type="EMBL" id="CP163435">
    <property type="protein sequence ID" value="XDQ30661.1"/>
    <property type="molecule type" value="Genomic_DNA"/>
</dbReference>
<protein>
    <submittedName>
        <fullName evidence="2">NUDIX hydrolase</fullName>
        <ecNumber evidence="2">3.6.-.-</ecNumber>
    </submittedName>
</protein>
<evidence type="ECO:0000259" key="1">
    <source>
        <dbReference type="PROSITE" id="PS51462"/>
    </source>
</evidence>